<keyword evidence="5" id="KW-0238">DNA-binding</keyword>
<feature type="region of interest" description="Disordered" evidence="6">
    <location>
        <begin position="65"/>
        <end position="88"/>
    </location>
</feature>
<dbReference type="InterPro" id="IPR056276">
    <property type="entry name" value="AtC3H46-like_PABC-like"/>
</dbReference>
<evidence type="ECO:0000256" key="3">
    <source>
        <dbReference type="ARBA" id="ARBA00022833"/>
    </source>
</evidence>
<keyword evidence="3" id="KW-0862">Zinc</keyword>
<dbReference type="PANTHER" id="PTHR24009">
    <property type="entry name" value="RNA-BINDING (RRM/RBD/RNP MOTIFS)"/>
    <property type="match status" value="1"/>
</dbReference>
<protein>
    <recommendedName>
        <fullName evidence="7">AtC3H46-like PABC-like domain-containing protein</fullName>
    </recommendedName>
</protein>
<gene>
    <name evidence="8" type="ORF">V6N12_015489</name>
</gene>
<organism evidence="8 9">
    <name type="scientific">Hibiscus sabdariffa</name>
    <name type="common">roselle</name>
    <dbReference type="NCBI Taxonomy" id="183260"/>
    <lineage>
        <taxon>Eukaryota</taxon>
        <taxon>Viridiplantae</taxon>
        <taxon>Streptophyta</taxon>
        <taxon>Embryophyta</taxon>
        <taxon>Tracheophyta</taxon>
        <taxon>Spermatophyta</taxon>
        <taxon>Magnoliopsida</taxon>
        <taxon>eudicotyledons</taxon>
        <taxon>Gunneridae</taxon>
        <taxon>Pentapetalae</taxon>
        <taxon>rosids</taxon>
        <taxon>malvids</taxon>
        <taxon>Malvales</taxon>
        <taxon>Malvaceae</taxon>
        <taxon>Malvoideae</taxon>
        <taxon>Hibiscus</taxon>
    </lineage>
</organism>
<evidence type="ECO:0000259" key="7">
    <source>
        <dbReference type="Pfam" id="PF23182"/>
    </source>
</evidence>
<keyword evidence="2" id="KW-0863">Zinc-finger</keyword>
<evidence type="ECO:0000313" key="8">
    <source>
        <dbReference type="EMBL" id="KAK8542913.1"/>
    </source>
</evidence>
<evidence type="ECO:0000313" key="9">
    <source>
        <dbReference type="Proteomes" id="UP001472677"/>
    </source>
</evidence>
<reference evidence="8 9" key="1">
    <citation type="journal article" date="2024" name="G3 (Bethesda)">
        <title>Genome assembly of Hibiscus sabdariffa L. provides insights into metabolisms of medicinal natural products.</title>
        <authorList>
            <person name="Kim T."/>
        </authorList>
    </citation>
    <scope>NUCLEOTIDE SEQUENCE [LARGE SCALE GENOMIC DNA]</scope>
    <source>
        <strain evidence="8">TK-2024</strain>
        <tissue evidence="8">Old leaves</tissue>
    </source>
</reference>
<dbReference type="Proteomes" id="UP001472677">
    <property type="component" value="Unassembled WGS sequence"/>
</dbReference>
<name>A0ABR2DNB5_9ROSI</name>
<keyword evidence="9" id="KW-1185">Reference proteome</keyword>
<evidence type="ECO:0000256" key="6">
    <source>
        <dbReference type="SAM" id="MobiDB-lite"/>
    </source>
</evidence>
<sequence>MDSYEAKRIVFSRIQSLDPENASENMVYLPIQDHGEKEMMRLAFGPEVHIHSLILKAKTHLGRLSVSNPPTPSTLLSPSPFSSNPSSKSNLSYASVVNGSSAIANGNGNEFINDYQFQDHLSFLNDSKPGELLAMHDSRNPRFGGAIRSPSRLGEDDGGSRRGLMLPPAYSVLNGAAAPCKSNQQCTPLVFHLCMGSSLGYHQFIPWNSMLNSCYSQIKQAALIPSQFHHGLFPVPSPTVLHTPNNHTITFTDDDIDPVVSKG</sequence>
<keyword evidence="1" id="KW-0479">Metal-binding</keyword>
<dbReference type="EMBL" id="JBBPBM010000024">
    <property type="protein sequence ID" value="KAK8542913.1"/>
    <property type="molecule type" value="Genomic_DNA"/>
</dbReference>
<evidence type="ECO:0000256" key="5">
    <source>
        <dbReference type="ARBA" id="ARBA00023125"/>
    </source>
</evidence>
<accession>A0ABR2DNB5</accession>
<dbReference type="PANTHER" id="PTHR24009:SF11">
    <property type="entry name" value="ZINC FINGER CCCH DOMAIN-CONTAINING PROTEIN 53-LIKE"/>
    <property type="match status" value="1"/>
</dbReference>
<evidence type="ECO:0000256" key="1">
    <source>
        <dbReference type="ARBA" id="ARBA00022723"/>
    </source>
</evidence>
<comment type="caution">
    <text evidence="8">The sequence shown here is derived from an EMBL/GenBank/DDBJ whole genome shotgun (WGS) entry which is preliminary data.</text>
</comment>
<evidence type="ECO:0000256" key="2">
    <source>
        <dbReference type="ARBA" id="ARBA00022771"/>
    </source>
</evidence>
<proteinExistence type="predicted"/>
<dbReference type="Pfam" id="PF23182">
    <property type="entry name" value="PABC_AtC3H46"/>
    <property type="match status" value="1"/>
</dbReference>
<evidence type="ECO:0000256" key="4">
    <source>
        <dbReference type="ARBA" id="ARBA00022884"/>
    </source>
</evidence>
<feature type="domain" description="AtC3H46-like PABC-like" evidence="7">
    <location>
        <begin position="1"/>
        <end position="65"/>
    </location>
</feature>
<keyword evidence="4" id="KW-0694">RNA-binding</keyword>